<dbReference type="Gene3D" id="1.10.260.40">
    <property type="entry name" value="lambda repressor-like DNA-binding domains"/>
    <property type="match status" value="1"/>
</dbReference>
<dbReference type="GO" id="GO:0003677">
    <property type="term" value="F:DNA binding"/>
    <property type="evidence" value="ECO:0007669"/>
    <property type="project" value="InterPro"/>
</dbReference>
<feature type="domain" description="HTH cro/C1-type" evidence="2">
    <location>
        <begin position="26"/>
        <end position="80"/>
    </location>
</feature>
<dbReference type="InterPro" id="IPR010359">
    <property type="entry name" value="IrrE_HExxH"/>
</dbReference>
<dbReference type="EMBL" id="FMYF01000011">
    <property type="protein sequence ID" value="SDB94909.1"/>
    <property type="molecule type" value="Genomic_DNA"/>
</dbReference>
<dbReference type="SUPFAM" id="SSF47413">
    <property type="entry name" value="lambda repressor-like DNA-binding domains"/>
    <property type="match status" value="1"/>
</dbReference>
<dbReference type="InterPro" id="IPR010982">
    <property type="entry name" value="Lambda_DNA-bd_dom_sf"/>
</dbReference>
<accession>A0A1G6HKY2</accession>
<dbReference type="OrthoDB" id="9794834at2"/>
<dbReference type="PANTHER" id="PTHR43236">
    <property type="entry name" value="ANTITOXIN HIGA1"/>
    <property type="match status" value="1"/>
</dbReference>
<dbReference type="InterPro" id="IPR052345">
    <property type="entry name" value="Rad_response_metalloprotease"/>
</dbReference>
<protein>
    <submittedName>
        <fullName evidence="3">Zn-dependent peptidase ImmA, M78 family</fullName>
    </submittedName>
</protein>
<dbReference type="Gene3D" id="1.10.10.2910">
    <property type="match status" value="1"/>
</dbReference>
<proteinExistence type="inferred from homology"/>
<sequence>MREDTPTLFDLSTTGRGQGRFEPARLTQARVRLGMSKTDLAAEVGVSAAAIGQYEAGVNSPRAEVLERLARALKVRPGFFSAGRPLARIDTVNAHFRSLRSARVSDRQKALATATLVWELTFALERFVKLPEVDLPKVQPGSAPADAAMILRRHWGLPEGPVKHLVAAAESHGIITVIRPVGEIDAVDAFSVVIVDRPIIITTPRRSQNVFRHRFSIAHEIGHLLLHGEAGEHSAAIEREADEFAAAFLTPAASMDAALPQRLDLAALDRLGRTWGVSPQSLVRRMVERGRTTESSARRAYQRLAMADDPSADPTSAYPGEVPTLLRKAVDLAADHGGGVPALAEVLKLNPGQVRDLLGEADQRPVLRLVRDEN</sequence>
<evidence type="ECO:0000256" key="1">
    <source>
        <dbReference type="ARBA" id="ARBA00007227"/>
    </source>
</evidence>
<dbReference type="RefSeq" id="WP_092612701.1">
    <property type="nucleotide sequence ID" value="NZ_FMYF01000011.1"/>
</dbReference>
<comment type="similarity">
    <text evidence="1">Belongs to the short-chain fatty acyl-CoA assimilation regulator (ScfR) family.</text>
</comment>
<dbReference type="Pfam" id="PF01381">
    <property type="entry name" value="HTH_3"/>
    <property type="match status" value="1"/>
</dbReference>
<dbReference type="PROSITE" id="PS50943">
    <property type="entry name" value="HTH_CROC1"/>
    <property type="match status" value="1"/>
</dbReference>
<dbReference type="AlphaFoldDB" id="A0A1G6HKY2"/>
<dbReference type="InterPro" id="IPR001387">
    <property type="entry name" value="Cro/C1-type_HTH"/>
</dbReference>
<gene>
    <name evidence="3" type="ORF">GA0111570_11154</name>
</gene>
<dbReference type="PANTHER" id="PTHR43236:SF1">
    <property type="entry name" value="BLL7220 PROTEIN"/>
    <property type="match status" value="1"/>
</dbReference>
<reference evidence="3 4" key="1">
    <citation type="submission" date="2016-06" db="EMBL/GenBank/DDBJ databases">
        <authorList>
            <person name="Olsen C.W."/>
            <person name="Carey S."/>
            <person name="Hinshaw L."/>
            <person name="Karasin A.I."/>
        </authorList>
    </citation>
    <scope>NUCLEOTIDE SEQUENCE [LARGE SCALE GENOMIC DNA]</scope>
    <source>
        <strain evidence="3 4">LZ-22</strain>
    </source>
</reference>
<dbReference type="STRING" id="1577474.GA0111570_11154"/>
<dbReference type="SMART" id="SM00530">
    <property type="entry name" value="HTH_XRE"/>
    <property type="match status" value="1"/>
</dbReference>
<evidence type="ECO:0000313" key="3">
    <source>
        <dbReference type="EMBL" id="SDB94909.1"/>
    </source>
</evidence>
<dbReference type="CDD" id="cd00093">
    <property type="entry name" value="HTH_XRE"/>
    <property type="match status" value="1"/>
</dbReference>
<name>A0A1G6HKY2_9ACTN</name>
<organism evidence="3 4">
    <name type="scientific">Raineyella antarctica</name>
    <dbReference type="NCBI Taxonomy" id="1577474"/>
    <lineage>
        <taxon>Bacteria</taxon>
        <taxon>Bacillati</taxon>
        <taxon>Actinomycetota</taxon>
        <taxon>Actinomycetes</taxon>
        <taxon>Propionibacteriales</taxon>
        <taxon>Propionibacteriaceae</taxon>
        <taxon>Raineyella</taxon>
    </lineage>
</organism>
<keyword evidence="4" id="KW-1185">Reference proteome</keyword>
<dbReference type="Pfam" id="PF06114">
    <property type="entry name" value="Peptidase_M78"/>
    <property type="match status" value="1"/>
</dbReference>
<evidence type="ECO:0000259" key="2">
    <source>
        <dbReference type="PROSITE" id="PS50943"/>
    </source>
</evidence>
<dbReference type="Proteomes" id="UP000199086">
    <property type="component" value="Unassembled WGS sequence"/>
</dbReference>
<evidence type="ECO:0000313" key="4">
    <source>
        <dbReference type="Proteomes" id="UP000199086"/>
    </source>
</evidence>